<reference evidence="6 7" key="1">
    <citation type="submission" date="2017-05" db="EMBL/GenBank/DDBJ databases">
        <authorList>
            <person name="Varghese N."/>
            <person name="Submissions S."/>
        </authorList>
    </citation>
    <scope>NUCLEOTIDE SEQUENCE [LARGE SCALE GENOMIC DNA]</scope>
    <source>
        <strain evidence="6 7">DSM 19036</strain>
    </source>
</reference>
<keyword evidence="7" id="KW-1185">Reference proteome</keyword>
<gene>
    <name evidence="6" type="ORF">SAMN06265348_110243</name>
</gene>
<dbReference type="EMBL" id="FXTN01000010">
    <property type="protein sequence ID" value="SMO91929.1"/>
    <property type="molecule type" value="Genomic_DNA"/>
</dbReference>
<name>A0A521F6X2_9SPHI</name>
<comment type="similarity">
    <text evidence="1">Belongs to the Fmt family.</text>
</comment>
<dbReference type="InterPro" id="IPR005793">
    <property type="entry name" value="Formyl_trans_C"/>
</dbReference>
<dbReference type="RefSeq" id="WP_142529946.1">
    <property type="nucleotide sequence ID" value="NZ_CBCSJO010000010.1"/>
</dbReference>
<dbReference type="AlphaFoldDB" id="A0A521F6X2"/>
<evidence type="ECO:0000313" key="6">
    <source>
        <dbReference type="EMBL" id="SMO91929.1"/>
    </source>
</evidence>
<evidence type="ECO:0000256" key="3">
    <source>
        <dbReference type="ARBA" id="ARBA00022917"/>
    </source>
</evidence>
<dbReference type="SUPFAM" id="SSF50486">
    <property type="entry name" value="FMT C-terminal domain-like"/>
    <property type="match status" value="1"/>
</dbReference>
<dbReference type="PANTHER" id="PTHR11138:SF5">
    <property type="entry name" value="METHIONYL-TRNA FORMYLTRANSFERASE, MITOCHONDRIAL"/>
    <property type="match status" value="1"/>
</dbReference>
<keyword evidence="3" id="KW-0648">Protein biosynthesis</keyword>
<organism evidence="6 7">
    <name type="scientific">Pedobacter westerhofensis</name>
    <dbReference type="NCBI Taxonomy" id="425512"/>
    <lineage>
        <taxon>Bacteria</taxon>
        <taxon>Pseudomonadati</taxon>
        <taxon>Bacteroidota</taxon>
        <taxon>Sphingobacteriia</taxon>
        <taxon>Sphingobacteriales</taxon>
        <taxon>Sphingobacteriaceae</taxon>
        <taxon>Pedobacter</taxon>
    </lineage>
</organism>
<dbReference type="GO" id="GO:0005829">
    <property type="term" value="C:cytosol"/>
    <property type="evidence" value="ECO:0007669"/>
    <property type="project" value="TreeGrafter"/>
</dbReference>
<dbReference type="Pfam" id="PF02911">
    <property type="entry name" value="Formyl_trans_C"/>
    <property type="match status" value="1"/>
</dbReference>
<sequence>MKIILLASSNTVFPSLHFLQNQQMLAGIICPERSTEDILQIQEWANTKAVPVSLITEKTLSSAISEMIRTTAAGLVLAYTFPFKIPVSLFELVKYGFYNVHYSLLPKYRGPAPIFWQLKNGDQNSGITIHKMTGQFDDGPIVSQLLVPVLAGENEGLLNSRLSHLTAGLLKELADKDFTSTSPQTVHTKEDSSYFGRPAEQDICINWESQTSIEIENLINACNPYCNGAVTFFRGQPLRILEVNPTDSAGAAPAAAGHIVHADQQYGLFVMCADQNILRINIIKMNEGIFTGFKLSAIGIKAGDKFESPGIATLA</sequence>
<evidence type="ECO:0000313" key="7">
    <source>
        <dbReference type="Proteomes" id="UP000320300"/>
    </source>
</evidence>
<dbReference type="GO" id="GO:0004479">
    <property type="term" value="F:methionyl-tRNA formyltransferase activity"/>
    <property type="evidence" value="ECO:0007669"/>
    <property type="project" value="TreeGrafter"/>
</dbReference>
<dbReference type="InterPro" id="IPR036477">
    <property type="entry name" value="Formyl_transf_N_sf"/>
</dbReference>
<protein>
    <submittedName>
        <fullName evidence="6">Methionyl-tRNA formyltransferase</fullName>
    </submittedName>
</protein>
<feature type="domain" description="Formyl transferase N-terminal" evidence="4">
    <location>
        <begin position="57"/>
        <end position="166"/>
    </location>
</feature>
<keyword evidence="2 6" id="KW-0808">Transferase</keyword>
<evidence type="ECO:0000259" key="4">
    <source>
        <dbReference type="Pfam" id="PF00551"/>
    </source>
</evidence>
<accession>A0A521F6X2</accession>
<dbReference type="InterPro" id="IPR011034">
    <property type="entry name" value="Formyl_transferase-like_C_sf"/>
</dbReference>
<dbReference type="PANTHER" id="PTHR11138">
    <property type="entry name" value="METHIONYL-TRNA FORMYLTRANSFERASE"/>
    <property type="match status" value="1"/>
</dbReference>
<dbReference type="Proteomes" id="UP000320300">
    <property type="component" value="Unassembled WGS sequence"/>
</dbReference>
<dbReference type="InterPro" id="IPR002376">
    <property type="entry name" value="Formyl_transf_N"/>
</dbReference>
<dbReference type="InterPro" id="IPR044135">
    <property type="entry name" value="Met-tRNA-FMT_C"/>
</dbReference>
<evidence type="ECO:0000256" key="2">
    <source>
        <dbReference type="ARBA" id="ARBA00022679"/>
    </source>
</evidence>
<evidence type="ECO:0000256" key="1">
    <source>
        <dbReference type="ARBA" id="ARBA00010699"/>
    </source>
</evidence>
<dbReference type="SUPFAM" id="SSF53328">
    <property type="entry name" value="Formyltransferase"/>
    <property type="match status" value="1"/>
</dbReference>
<dbReference type="CDD" id="cd08704">
    <property type="entry name" value="Met_tRNA_FMT_C"/>
    <property type="match status" value="1"/>
</dbReference>
<feature type="domain" description="Formyl transferase C-terminal" evidence="5">
    <location>
        <begin position="201"/>
        <end position="286"/>
    </location>
</feature>
<evidence type="ECO:0000259" key="5">
    <source>
        <dbReference type="Pfam" id="PF02911"/>
    </source>
</evidence>
<dbReference type="OrthoDB" id="1092294at2"/>
<dbReference type="Gene3D" id="3.40.50.12230">
    <property type="match status" value="1"/>
</dbReference>
<dbReference type="Pfam" id="PF00551">
    <property type="entry name" value="Formyl_trans_N"/>
    <property type="match status" value="1"/>
</dbReference>
<proteinExistence type="inferred from homology"/>